<dbReference type="EMBL" id="BPLQ01001454">
    <property type="protein sequence ID" value="GIX81913.1"/>
    <property type="molecule type" value="Genomic_DNA"/>
</dbReference>
<sequence>MDGSRMEGAEGVGQRASESEERGCRSSCLPEQNPANVGKLHIIHQLLNESLGPRSGNIVRILNNFICLEFYLSAEVFVARSFEKMVPNLE</sequence>
<reference evidence="2 3" key="1">
    <citation type="submission" date="2021-06" db="EMBL/GenBank/DDBJ databases">
        <title>Caerostris darwini draft genome.</title>
        <authorList>
            <person name="Kono N."/>
            <person name="Arakawa K."/>
        </authorList>
    </citation>
    <scope>NUCLEOTIDE SEQUENCE [LARGE SCALE GENOMIC DNA]</scope>
</reference>
<evidence type="ECO:0000313" key="2">
    <source>
        <dbReference type="EMBL" id="GIX81913.1"/>
    </source>
</evidence>
<protein>
    <submittedName>
        <fullName evidence="2">Uncharacterized protein</fullName>
    </submittedName>
</protein>
<organism evidence="2 3">
    <name type="scientific">Caerostris darwini</name>
    <dbReference type="NCBI Taxonomy" id="1538125"/>
    <lineage>
        <taxon>Eukaryota</taxon>
        <taxon>Metazoa</taxon>
        <taxon>Ecdysozoa</taxon>
        <taxon>Arthropoda</taxon>
        <taxon>Chelicerata</taxon>
        <taxon>Arachnida</taxon>
        <taxon>Araneae</taxon>
        <taxon>Araneomorphae</taxon>
        <taxon>Entelegynae</taxon>
        <taxon>Araneoidea</taxon>
        <taxon>Araneidae</taxon>
        <taxon>Caerostris</taxon>
    </lineage>
</organism>
<dbReference type="AlphaFoldDB" id="A0AAV4NB87"/>
<gene>
    <name evidence="2" type="ORF">CDAR_558931</name>
</gene>
<keyword evidence="3" id="KW-1185">Reference proteome</keyword>
<accession>A0AAV4NB87</accession>
<name>A0AAV4NB87_9ARAC</name>
<comment type="caution">
    <text evidence="2">The sequence shown here is derived from an EMBL/GenBank/DDBJ whole genome shotgun (WGS) entry which is preliminary data.</text>
</comment>
<evidence type="ECO:0000256" key="1">
    <source>
        <dbReference type="SAM" id="MobiDB-lite"/>
    </source>
</evidence>
<proteinExistence type="predicted"/>
<feature type="region of interest" description="Disordered" evidence="1">
    <location>
        <begin position="1"/>
        <end position="34"/>
    </location>
</feature>
<dbReference type="Proteomes" id="UP001054837">
    <property type="component" value="Unassembled WGS sequence"/>
</dbReference>
<evidence type="ECO:0000313" key="3">
    <source>
        <dbReference type="Proteomes" id="UP001054837"/>
    </source>
</evidence>